<dbReference type="Pfam" id="PF07007">
    <property type="entry name" value="LprI"/>
    <property type="match status" value="1"/>
</dbReference>
<gene>
    <name evidence="3" type="ORF">RR42_s0123</name>
</gene>
<protein>
    <recommendedName>
        <fullName evidence="2">Lysozyme inhibitor LprI-like N-terminal domain-containing protein</fullName>
    </recommendedName>
</protein>
<name>A0A0C4YM97_9BURK</name>
<evidence type="ECO:0000313" key="3">
    <source>
        <dbReference type="EMBL" id="AJG21721.1"/>
    </source>
</evidence>
<dbReference type="KEGG" id="cbw:RR42_s0123"/>
<dbReference type="EMBL" id="CP010537">
    <property type="protein sequence ID" value="AJG21721.1"/>
    <property type="molecule type" value="Genomic_DNA"/>
</dbReference>
<evidence type="ECO:0000259" key="2">
    <source>
        <dbReference type="Pfam" id="PF07007"/>
    </source>
</evidence>
<keyword evidence="4" id="KW-1185">Reference proteome</keyword>
<evidence type="ECO:0000313" key="4">
    <source>
        <dbReference type="Proteomes" id="UP000031843"/>
    </source>
</evidence>
<dbReference type="InterPro" id="IPR009739">
    <property type="entry name" value="LprI-like_N"/>
</dbReference>
<keyword evidence="1" id="KW-0732">Signal</keyword>
<dbReference type="Proteomes" id="UP000031843">
    <property type="component" value="Chromosome secondary"/>
</dbReference>
<proteinExistence type="predicted"/>
<feature type="chain" id="PRO_5002185756" description="Lysozyme inhibitor LprI-like N-terminal domain-containing protein" evidence="1">
    <location>
        <begin position="20"/>
        <end position="132"/>
    </location>
</feature>
<sequence length="132" mass="14060">MKKALLCALMLCASFAAQADEKLLSKQYGACMDRPDVTTAGMHDCIGAETARQDKSLNAAYKGLQQALPPARKATLLDAQRAWLKFRDANCSFQADPDGGTIAGVNASACLMQMTADRARELSDFAAEAAGR</sequence>
<dbReference type="RefSeq" id="WP_043352823.1">
    <property type="nucleotide sequence ID" value="NZ_CP010537.1"/>
</dbReference>
<feature type="signal peptide" evidence="1">
    <location>
        <begin position="1"/>
        <end position="19"/>
    </location>
</feature>
<dbReference type="AlphaFoldDB" id="A0A0C4YM97"/>
<accession>A0A0C4YM97</accession>
<dbReference type="PANTHER" id="PTHR39176:SF1">
    <property type="entry name" value="PERIPLASMIC PROTEIN"/>
    <property type="match status" value="1"/>
</dbReference>
<dbReference type="STRING" id="68895.RR42_s0123"/>
<reference evidence="3 4" key="1">
    <citation type="journal article" date="2015" name="Genome Announc.">
        <title>Complete Genome Sequence of Cupriavidus basilensis 4G11, Isolated from the Oak Ridge Field Research Center Site.</title>
        <authorList>
            <person name="Ray J."/>
            <person name="Waters R.J."/>
            <person name="Skerker J.M."/>
            <person name="Kuehl J.V."/>
            <person name="Price M.N."/>
            <person name="Huang J."/>
            <person name="Chakraborty R."/>
            <person name="Arkin A.P."/>
            <person name="Deutschbauer A."/>
        </authorList>
    </citation>
    <scope>NUCLEOTIDE SEQUENCE [LARGE SCALE GENOMIC DNA]</scope>
    <source>
        <strain evidence="3">4G11</strain>
    </source>
</reference>
<feature type="domain" description="Lysozyme inhibitor LprI-like N-terminal" evidence="2">
    <location>
        <begin position="31"/>
        <end position="122"/>
    </location>
</feature>
<evidence type="ECO:0000256" key="1">
    <source>
        <dbReference type="SAM" id="SignalP"/>
    </source>
</evidence>
<organism evidence="3 4">
    <name type="scientific">Cupriavidus basilensis</name>
    <dbReference type="NCBI Taxonomy" id="68895"/>
    <lineage>
        <taxon>Bacteria</taxon>
        <taxon>Pseudomonadati</taxon>
        <taxon>Pseudomonadota</taxon>
        <taxon>Betaproteobacteria</taxon>
        <taxon>Burkholderiales</taxon>
        <taxon>Burkholderiaceae</taxon>
        <taxon>Cupriavidus</taxon>
    </lineage>
</organism>
<dbReference type="PANTHER" id="PTHR39176">
    <property type="entry name" value="PERIPLASMIC PROTEIN-RELATED"/>
    <property type="match status" value="1"/>
</dbReference>
<dbReference type="Gene3D" id="1.20.1270.180">
    <property type="match status" value="1"/>
</dbReference>